<keyword evidence="4 10" id="KW-0732">Signal</keyword>
<dbReference type="RefSeq" id="XP_039725253.1">
    <property type="nucleotide sequence ID" value="XM_039869319.1"/>
</dbReference>
<feature type="signal peptide" evidence="10">
    <location>
        <begin position="1"/>
        <end position="21"/>
    </location>
</feature>
<dbReference type="Proteomes" id="UP000515202">
    <property type="component" value="Unplaced"/>
</dbReference>
<keyword evidence="3" id="KW-0964">Secreted</keyword>
<dbReference type="CTD" id="2980"/>
<accession>A0A6P3R6W0</accession>
<dbReference type="GeneID" id="105304031"/>
<dbReference type="GO" id="GO:0005576">
    <property type="term" value="C:extracellular region"/>
    <property type="evidence" value="ECO:0007669"/>
    <property type="project" value="UniProtKB-SubCell"/>
</dbReference>
<dbReference type="KEGG" id="pvp:105304031"/>
<dbReference type="Gene3D" id="3.90.1450.10">
    <property type="entry name" value="Guanylin"/>
    <property type="match status" value="1"/>
</dbReference>
<name>A0A6P3R6W0_PTEVA</name>
<dbReference type="PANTHER" id="PTHR11318:SF3">
    <property type="entry name" value="GUANYLIN"/>
    <property type="match status" value="1"/>
</dbReference>
<reference evidence="12" key="1">
    <citation type="submission" date="2025-08" db="UniProtKB">
        <authorList>
            <consortium name="RefSeq"/>
        </authorList>
    </citation>
    <scope>IDENTIFICATION</scope>
    <source>
        <tissue evidence="12">Kidney</tissue>
    </source>
</reference>
<evidence type="ECO:0000256" key="7">
    <source>
        <dbReference type="ARBA" id="ARBA00041143"/>
    </source>
</evidence>
<evidence type="ECO:0000256" key="1">
    <source>
        <dbReference type="ARBA" id="ARBA00004613"/>
    </source>
</evidence>
<comment type="similarity">
    <text evidence="2">Belongs to the guanylin family.</text>
</comment>
<evidence type="ECO:0000313" key="12">
    <source>
        <dbReference type="RefSeq" id="XP_011376236.1"/>
    </source>
</evidence>
<evidence type="ECO:0000256" key="9">
    <source>
        <dbReference type="PIRSR" id="PIRSR001849-50"/>
    </source>
</evidence>
<evidence type="ECO:0000256" key="3">
    <source>
        <dbReference type="ARBA" id="ARBA00022525"/>
    </source>
</evidence>
<dbReference type="KEGG" id="pgig:120607416"/>
<dbReference type="FunFam" id="3.90.1450.10:FF:000002">
    <property type="entry name" value="Guanylate cyclase activator 2A"/>
    <property type="match status" value="1"/>
</dbReference>
<dbReference type="PIRSF" id="PIRSF001849">
    <property type="entry name" value="Guanylin"/>
    <property type="match status" value="1"/>
</dbReference>
<evidence type="ECO:0000256" key="8">
    <source>
        <dbReference type="ARBA" id="ARBA00042142"/>
    </source>
</evidence>
<dbReference type="InterPro" id="IPR000879">
    <property type="entry name" value="Guanylin"/>
</dbReference>
<dbReference type="PRINTS" id="PR00774">
    <property type="entry name" value="GUANYLIN"/>
</dbReference>
<evidence type="ECO:0000256" key="6">
    <source>
        <dbReference type="ARBA" id="ARBA00037392"/>
    </source>
</evidence>
<protein>
    <recommendedName>
        <fullName evidence="7">Guanylin</fullName>
    </recommendedName>
    <alternativeName>
        <fullName evidence="8">Guanylate cyclase activator 2A</fullName>
    </alternativeName>
</protein>
<keyword evidence="5 9" id="KW-1015">Disulfide bond</keyword>
<dbReference type="PANTHER" id="PTHR11318">
    <property type="entry name" value="GUANYLIN FAMILY MEMBER"/>
    <property type="match status" value="1"/>
</dbReference>
<organism evidence="11 12">
    <name type="scientific">Pteropus vampyrus</name>
    <name type="common">Large flying fox</name>
    <dbReference type="NCBI Taxonomy" id="132908"/>
    <lineage>
        <taxon>Eukaryota</taxon>
        <taxon>Metazoa</taxon>
        <taxon>Chordata</taxon>
        <taxon>Craniata</taxon>
        <taxon>Vertebrata</taxon>
        <taxon>Euteleostomi</taxon>
        <taxon>Mammalia</taxon>
        <taxon>Eutheria</taxon>
        <taxon>Laurasiatheria</taxon>
        <taxon>Chiroptera</taxon>
        <taxon>Yinpterochiroptera</taxon>
        <taxon>Pteropodoidea</taxon>
        <taxon>Pteropodidae</taxon>
        <taxon>Pteropodinae</taxon>
        <taxon>Pteropus</taxon>
    </lineage>
</organism>
<proteinExistence type="inferred from homology"/>
<feature type="disulfide bond" evidence="9">
    <location>
        <begin position="97"/>
        <end position="105"/>
    </location>
</feature>
<keyword evidence="11" id="KW-1185">Reference proteome</keyword>
<dbReference type="GO" id="GO:0030250">
    <property type="term" value="F:guanylate cyclase activator activity"/>
    <property type="evidence" value="ECO:0007669"/>
    <property type="project" value="InterPro"/>
</dbReference>
<evidence type="ECO:0000256" key="10">
    <source>
        <dbReference type="SAM" id="SignalP"/>
    </source>
</evidence>
<evidence type="ECO:0000256" key="4">
    <source>
        <dbReference type="ARBA" id="ARBA00022729"/>
    </source>
</evidence>
<feature type="chain" id="PRO_5028324704" description="Guanylin" evidence="10">
    <location>
        <begin position="22"/>
        <end position="108"/>
    </location>
</feature>
<comment type="function">
    <text evidence="6">Endogenous activator of intestinal guanylate cyclase. It stimulates this enzyme through the same receptor binding region as the heat-stable enterotoxins.</text>
</comment>
<dbReference type="RefSeq" id="XP_011376236.1">
    <property type="nucleotide sequence ID" value="XM_011377934.2"/>
</dbReference>
<evidence type="ECO:0000256" key="2">
    <source>
        <dbReference type="ARBA" id="ARBA00009883"/>
    </source>
</evidence>
<sequence length="108" mass="11843">MNTFLLATLCLLGAWAALVGGVTVQDGEFSFPLESVKKLKNLQEPRIRNRRQLDGPVDSTLCSHPKFPEELKPLCKKPNAQEILQRLRAIADDPSVCEICAYAACAGC</sequence>
<comment type="subcellular location">
    <subcellularLocation>
        <location evidence="1">Secreted</location>
    </subcellularLocation>
</comment>
<evidence type="ECO:0000313" key="11">
    <source>
        <dbReference type="Proteomes" id="UP000515202"/>
    </source>
</evidence>
<evidence type="ECO:0000256" key="5">
    <source>
        <dbReference type="ARBA" id="ARBA00023157"/>
    </source>
</evidence>
<dbReference type="SUPFAM" id="SSF89890">
    <property type="entry name" value="Proguanylin"/>
    <property type="match status" value="1"/>
</dbReference>
<feature type="disulfide bond" evidence="9">
    <location>
        <begin position="100"/>
        <end position="108"/>
    </location>
</feature>
<gene>
    <name evidence="12" type="primary">GUCA2A</name>
</gene>
<dbReference type="GeneID" id="120607416"/>
<feature type="disulfide bond" evidence="9">
    <location>
        <begin position="62"/>
        <end position="75"/>
    </location>
</feature>
<dbReference type="OrthoDB" id="9926421at2759"/>
<dbReference type="Pfam" id="PF02058">
    <property type="entry name" value="Guanylin"/>
    <property type="match status" value="1"/>
</dbReference>
<dbReference type="AlphaFoldDB" id="A0A6P3R6W0"/>
<dbReference type="InterPro" id="IPR036382">
    <property type="entry name" value="Guanylin_sf"/>
</dbReference>